<dbReference type="Proteomes" id="UP000236584">
    <property type="component" value="Chromosome"/>
</dbReference>
<accession>A0A2I8VL96</accession>
<dbReference type="AlphaFoldDB" id="A0A2I8VL96"/>
<dbReference type="KEGG" id="srub:C2R22_14280"/>
<keyword evidence="3" id="KW-1185">Reference proteome</keyword>
<gene>
    <name evidence="2" type="ORF">C2R22_14280</name>
</gene>
<reference evidence="2 3" key="1">
    <citation type="submission" date="2018-01" db="EMBL/GenBank/DDBJ databases">
        <title>Complete genome sequence of Salinigranum rubrum GX10T, an extremely halophilic archaeon isolated from a marine solar saltern.</title>
        <authorList>
            <person name="Han S."/>
        </authorList>
    </citation>
    <scope>NUCLEOTIDE SEQUENCE [LARGE SCALE GENOMIC DNA]</scope>
    <source>
        <strain evidence="2 3">GX10</strain>
    </source>
</reference>
<dbReference type="EMBL" id="CP026309">
    <property type="protein sequence ID" value="AUV82664.1"/>
    <property type="molecule type" value="Genomic_DNA"/>
</dbReference>
<feature type="region of interest" description="Disordered" evidence="1">
    <location>
        <begin position="56"/>
        <end position="79"/>
    </location>
</feature>
<organism evidence="2 3">
    <name type="scientific">Salinigranum rubrum</name>
    <dbReference type="NCBI Taxonomy" id="755307"/>
    <lineage>
        <taxon>Archaea</taxon>
        <taxon>Methanobacteriati</taxon>
        <taxon>Methanobacteriota</taxon>
        <taxon>Stenosarchaea group</taxon>
        <taxon>Halobacteria</taxon>
        <taxon>Halobacteriales</taxon>
        <taxon>Haloferacaceae</taxon>
        <taxon>Salinigranum</taxon>
    </lineage>
</organism>
<feature type="region of interest" description="Disordered" evidence="1">
    <location>
        <begin position="1"/>
        <end position="21"/>
    </location>
</feature>
<evidence type="ECO:0000256" key="1">
    <source>
        <dbReference type="SAM" id="MobiDB-lite"/>
    </source>
</evidence>
<sequence>MTGPHELDGAGGEAGTVAASRVDPTVPLEAVLCASDANERRVDGACLCREFEAGSGRGSRVQARISPTRRRRKTDYVLK</sequence>
<evidence type="ECO:0000313" key="2">
    <source>
        <dbReference type="EMBL" id="AUV82664.1"/>
    </source>
</evidence>
<name>A0A2I8VL96_9EURY</name>
<proteinExistence type="predicted"/>
<evidence type="ECO:0000313" key="3">
    <source>
        <dbReference type="Proteomes" id="UP000236584"/>
    </source>
</evidence>
<protein>
    <submittedName>
        <fullName evidence="2">Uncharacterized protein</fullName>
    </submittedName>
</protein>